<dbReference type="Pfam" id="PF09847">
    <property type="entry name" value="12TM_1"/>
    <property type="match status" value="1"/>
</dbReference>
<accession>A0A7C4RWJ5</accession>
<gene>
    <name evidence="2" type="ORF">ENT77_06745</name>
</gene>
<dbReference type="InterPro" id="IPR018646">
    <property type="entry name" value="12TM_1"/>
</dbReference>
<feature type="transmembrane region" description="Helical" evidence="1">
    <location>
        <begin position="348"/>
        <end position="369"/>
    </location>
</feature>
<sequence length="526" mass="59718">MCFVRELFLLLKYVGLYPNYQTKTSQKHTTWKSRALTQVFVTLVGTLPAGIFVYLTNYKLFSSFRNLPQNLAQQTGTMFLNFSLTIFSIFYVVGFVGNAMYSLARNDETEYLLTLPIRRKSLVLYNILVSSNSQFYTVAFLLGAVLGYASGLELNLFSNILRVFLHVYFLTSISSLLALVFGGLASKNSVRKLNVLLTLGLIFVYFGFSFIYDANLSSLQFDDKITERLARWFLFVNSDYNFFSWTFSSKGALFFASLLISAVASVIFIVLAPKLAFEPTLRKGGNQGSKGTAKLYENWWKRRRNGLFAIFWKDWKLLQRNEQFLFLILYPLGFGIFMILVSNGSARYLSLPFIGVSVFYCAIEVGILLSKEMLQKEFSLTLPIKISGLFFSKLLIPTSLNVALFALIMLISFILGRFDSFILLLFPIHVLLLILSSLVGAYFSLKRPSKSKNQAFDVVAVFVIQGITFGFAFSILMPASALMYRKNLSQMEVLTHKIFLSLGIMCAVFLLVFFARKLIKMLREIG</sequence>
<evidence type="ECO:0000313" key="2">
    <source>
        <dbReference type="EMBL" id="HGU40880.1"/>
    </source>
</evidence>
<keyword evidence="1" id="KW-0472">Membrane</keyword>
<feature type="transmembrane region" description="Helical" evidence="1">
    <location>
        <begin position="421"/>
        <end position="443"/>
    </location>
</feature>
<protein>
    <submittedName>
        <fullName evidence="2">Uncharacterized protein</fullName>
    </submittedName>
</protein>
<keyword evidence="1" id="KW-0812">Transmembrane</keyword>
<feature type="transmembrane region" description="Helical" evidence="1">
    <location>
        <begin position="324"/>
        <end position="342"/>
    </location>
</feature>
<proteinExistence type="predicted"/>
<feature type="transmembrane region" description="Helical" evidence="1">
    <location>
        <begin position="35"/>
        <end position="58"/>
    </location>
</feature>
<dbReference type="EMBL" id="DSZY01000030">
    <property type="protein sequence ID" value="HGU40880.1"/>
    <property type="molecule type" value="Genomic_DNA"/>
</dbReference>
<feature type="transmembrane region" description="Helical" evidence="1">
    <location>
        <begin position="498"/>
        <end position="515"/>
    </location>
</feature>
<name>A0A7C4RWJ5_9BACT</name>
<feature type="transmembrane region" description="Helical" evidence="1">
    <location>
        <begin position="193"/>
        <end position="212"/>
    </location>
</feature>
<feature type="transmembrane region" description="Helical" evidence="1">
    <location>
        <begin position="122"/>
        <end position="148"/>
    </location>
</feature>
<feature type="transmembrane region" description="Helical" evidence="1">
    <location>
        <begin position="455"/>
        <end position="478"/>
    </location>
</feature>
<feature type="transmembrane region" description="Helical" evidence="1">
    <location>
        <begin position="390"/>
        <end position="415"/>
    </location>
</feature>
<feature type="transmembrane region" description="Helical" evidence="1">
    <location>
        <begin position="160"/>
        <end position="181"/>
    </location>
</feature>
<organism evidence="2">
    <name type="scientific">Fervidobacterium thailandense</name>
    <dbReference type="NCBI Taxonomy" id="1008305"/>
    <lineage>
        <taxon>Bacteria</taxon>
        <taxon>Thermotogati</taxon>
        <taxon>Thermotogota</taxon>
        <taxon>Thermotogae</taxon>
        <taxon>Thermotogales</taxon>
        <taxon>Fervidobacteriaceae</taxon>
        <taxon>Fervidobacterium</taxon>
    </lineage>
</organism>
<evidence type="ECO:0000256" key="1">
    <source>
        <dbReference type="SAM" id="Phobius"/>
    </source>
</evidence>
<feature type="transmembrane region" description="Helical" evidence="1">
    <location>
        <begin position="252"/>
        <end position="272"/>
    </location>
</feature>
<comment type="caution">
    <text evidence="2">The sequence shown here is derived from an EMBL/GenBank/DDBJ whole genome shotgun (WGS) entry which is preliminary data.</text>
</comment>
<dbReference type="AlphaFoldDB" id="A0A7C4RWJ5"/>
<feature type="transmembrane region" description="Helical" evidence="1">
    <location>
        <begin position="78"/>
        <end position="101"/>
    </location>
</feature>
<reference evidence="2" key="1">
    <citation type="journal article" date="2020" name="mSystems">
        <title>Genome- and Community-Level Interaction Insights into Carbon Utilization and Element Cycling Functions of Hydrothermarchaeota in Hydrothermal Sediment.</title>
        <authorList>
            <person name="Zhou Z."/>
            <person name="Liu Y."/>
            <person name="Xu W."/>
            <person name="Pan J."/>
            <person name="Luo Z.H."/>
            <person name="Li M."/>
        </authorList>
    </citation>
    <scope>NUCLEOTIDE SEQUENCE [LARGE SCALE GENOMIC DNA]</scope>
    <source>
        <strain evidence="2">SpSt-609</strain>
    </source>
</reference>
<keyword evidence="1" id="KW-1133">Transmembrane helix</keyword>